<dbReference type="InterPro" id="IPR050194">
    <property type="entry name" value="Glycosyltransferase_grp1"/>
</dbReference>
<gene>
    <name evidence="4" type="ORF">ACFQE5_21080</name>
</gene>
<evidence type="ECO:0000256" key="2">
    <source>
        <dbReference type="ARBA" id="ARBA00022679"/>
    </source>
</evidence>
<dbReference type="PANTHER" id="PTHR45947:SF13">
    <property type="entry name" value="TRANSFERASE"/>
    <property type="match status" value="1"/>
</dbReference>
<dbReference type="Pfam" id="PF13692">
    <property type="entry name" value="Glyco_trans_1_4"/>
    <property type="match status" value="1"/>
</dbReference>
<dbReference type="PANTHER" id="PTHR45947">
    <property type="entry name" value="SULFOQUINOVOSYL TRANSFERASE SQD2"/>
    <property type="match status" value="1"/>
</dbReference>
<proteinExistence type="predicted"/>
<organism evidence="4 5">
    <name type="scientific">Pseudonocardia hispaniensis</name>
    <dbReference type="NCBI Taxonomy" id="904933"/>
    <lineage>
        <taxon>Bacteria</taxon>
        <taxon>Bacillati</taxon>
        <taxon>Actinomycetota</taxon>
        <taxon>Actinomycetes</taxon>
        <taxon>Pseudonocardiales</taxon>
        <taxon>Pseudonocardiaceae</taxon>
        <taxon>Pseudonocardia</taxon>
    </lineage>
</organism>
<sequence>MHVLVVHNRYRSAQPSGEDRVVDQEVALLAEAGHRVSRFERRSDDIAGMSLPQKAAVPLRVPWNPAVRAELAALLRRQRPDVVHIHSTFPLLSPSVVAACGDARVPAVATLHNYQMVCPTGTLYRAGRICTDCCAGALPLPAVRHGCYRGSRLATIPLAVSLAANRRRWWTGVERFFCISAAQRRILVGAGAPAHRLRVKHNFVPDPGTRRRGSGDGLLYLGRLAEEKGVRLLMTAWDQVRARGGLGQPLLLAGAGPLHDELASWASGRDDVRYLGPRTRAECAGLVAGAAAVVAPSVWPEAFGLVVGEAMAAAVPVVAADHGAFVELVEDEVTGLRHRPGDAASLADCLGRIVADPARNAALGAAGRRRYERDLTPQIGLDRLLAGYTAAIAQSATAQPASGGSPGGGRRRSR</sequence>
<accession>A0ABW1J8A9</accession>
<feature type="domain" description="Glycosyltransferase subfamily 4-like N-terminal" evidence="3">
    <location>
        <begin position="19"/>
        <end position="204"/>
    </location>
</feature>
<reference evidence="5" key="1">
    <citation type="journal article" date="2019" name="Int. J. Syst. Evol. Microbiol.">
        <title>The Global Catalogue of Microorganisms (GCM) 10K type strain sequencing project: providing services to taxonomists for standard genome sequencing and annotation.</title>
        <authorList>
            <consortium name="The Broad Institute Genomics Platform"/>
            <consortium name="The Broad Institute Genome Sequencing Center for Infectious Disease"/>
            <person name="Wu L."/>
            <person name="Ma J."/>
        </authorList>
    </citation>
    <scope>NUCLEOTIDE SEQUENCE [LARGE SCALE GENOMIC DNA]</scope>
    <source>
        <strain evidence="5">CCM 8391</strain>
    </source>
</reference>
<dbReference type="EMBL" id="JBHSQW010000044">
    <property type="protein sequence ID" value="MFC5996705.1"/>
    <property type="molecule type" value="Genomic_DNA"/>
</dbReference>
<keyword evidence="1 4" id="KW-0328">Glycosyltransferase</keyword>
<dbReference type="SUPFAM" id="SSF53756">
    <property type="entry name" value="UDP-Glycosyltransferase/glycogen phosphorylase"/>
    <property type="match status" value="1"/>
</dbReference>
<dbReference type="EC" id="2.4.-.-" evidence="4"/>
<dbReference type="GO" id="GO:0016757">
    <property type="term" value="F:glycosyltransferase activity"/>
    <property type="evidence" value="ECO:0007669"/>
    <property type="project" value="UniProtKB-KW"/>
</dbReference>
<evidence type="ECO:0000259" key="3">
    <source>
        <dbReference type="Pfam" id="PF13439"/>
    </source>
</evidence>
<evidence type="ECO:0000256" key="1">
    <source>
        <dbReference type="ARBA" id="ARBA00022676"/>
    </source>
</evidence>
<keyword evidence="2 4" id="KW-0808">Transferase</keyword>
<dbReference type="RefSeq" id="WP_379588067.1">
    <property type="nucleotide sequence ID" value="NZ_JBHSQW010000044.1"/>
</dbReference>
<dbReference type="Pfam" id="PF13439">
    <property type="entry name" value="Glyco_transf_4"/>
    <property type="match status" value="1"/>
</dbReference>
<name>A0ABW1J8A9_9PSEU</name>
<evidence type="ECO:0000313" key="4">
    <source>
        <dbReference type="EMBL" id="MFC5996705.1"/>
    </source>
</evidence>
<comment type="caution">
    <text evidence="4">The sequence shown here is derived from an EMBL/GenBank/DDBJ whole genome shotgun (WGS) entry which is preliminary data.</text>
</comment>
<dbReference type="Gene3D" id="3.40.50.2000">
    <property type="entry name" value="Glycogen Phosphorylase B"/>
    <property type="match status" value="2"/>
</dbReference>
<evidence type="ECO:0000313" key="5">
    <source>
        <dbReference type="Proteomes" id="UP001596302"/>
    </source>
</evidence>
<dbReference type="InterPro" id="IPR028098">
    <property type="entry name" value="Glyco_trans_4-like_N"/>
</dbReference>
<dbReference type="Proteomes" id="UP001596302">
    <property type="component" value="Unassembled WGS sequence"/>
</dbReference>
<keyword evidence="5" id="KW-1185">Reference proteome</keyword>
<protein>
    <submittedName>
        <fullName evidence="4">Glycosyltransferase</fullName>
        <ecNumber evidence="4">2.4.-.-</ecNumber>
    </submittedName>
</protein>